<reference evidence="2 3" key="1">
    <citation type="submission" date="2018-07" db="EMBL/GenBank/DDBJ databases">
        <title>Genomic Encyclopedia of Type Strains, Phase IV (KMG-IV): sequencing the most valuable type-strain genomes for metagenomic binning, comparative biology and taxonomic classification.</title>
        <authorList>
            <person name="Goeker M."/>
        </authorList>
    </citation>
    <scope>NUCLEOTIDE SEQUENCE [LARGE SCALE GENOMIC DNA]</scope>
    <source>
        <strain evidence="2 3">DSM 26407</strain>
    </source>
</reference>
<sequence length="316" mass="36000">MLSRVAENIYWMARYVERAENTARVVMVNANLLLDLPRGVAPGWEPLIWITGSTELFEARYKSYGERQVVKFLLGDEDSACSIISYLRQARENARAIRDIIPRESWEQLNALVLGTRASLQQGLTKGGRYAYLKSVIHGCQGLTGMLAGTMNHDQGYHFLRIGRNLERADMTTRIIDVRSADLLPGESELRPFETIQWVSVLKSLTAYQMYRRSRQLRVTRPDVLRFLFQSDEFPRAVYHCMEAVEASIAPLPRSDSALRLIGRIKRQLQEADVGSLRQDDLHTYIDALQLIFGDLHGEIATTWFLPQAQVQAQSA</sequence>
<dbReference type="Pfam" id="PF04168">
    <property type="entry name" value="Alpha-E"/>
    <property type="match status" value="1"/>
</dbReference>
<organism evidence="2 3">
    <name type="scientific">Thioalbus denitrificans</name>
    <dbReference type="NCBI Taxonomy" id="547122"/>
    <lineage>
        <taxon>Bacteria</taxon>
        <taxon>Pseudomonadati</taxon>
        <taxon>Pseudomonadota</taxon>
        <taxon>Gammaproteobacteria</taxon>
        <taxon>Chromatiales</taxon>
        <taxon>Ectothiorhodospiraceae</taxon>
        <taxon>Thioalbus</taxon>
    </lineage>
</organism>
<dbReference type="PANTHER" id="PTHR34595:SF7">
    <property type="entry name" value="SLL1039 PROTEIN"/>
    <property type="match status" value="1"/>
</dbReference>
<dbReference type="Proteomes" id="UP000252707">
    <property type="component" value="Unassembled WGS sequence"/>
</dbReference>
<dbReference type="EMBL" id="QPJY01000005">
    <property type="protein sequence ID" value="RCX30250.1"/>
    <property type="molecule type" value="Genomic_DNA"/>
</dbReference>
<dbReference type="InterPro" id="IPR007296">
    <property type="entry name" value="DUF403"/>
</dbReference>
<evidence type="ECO:0000313" key="2">
    <source>
        <dbReference type="EMBL" id="RCX30250.1"/>
    </source>
</evidence>
<proteinExistence type="predicted"/>
<protein>
    <submittedName>
        <fullName evidence="2">Putative alpha-E superfamily protein</fullName>
    </submittedName>
</protein>
<comment type="caution">
    <text evidence="2">The sequence shown here is derived from an EMBL/GenBank/DDBJ whole genome shotgun (WGS) entry which is preliminary data.</text>
</comment>
<dbReference type="PANTHER" id="PTHR34595">
    <property type="entry name" value="BLR5612 PROTEIN"/>
    <property type="match status" value="1"/>
</dbReference>
<dbReference type="InterPro" id="IPR051680">
    <property type="entry name" value="ATP-dep_Glu-Cys_Ligase-2"/>
</dbReference>
<evidence type="ECO:0000313" key="3">
    <source>
        <dbReference type="Proteomes" id="UP000252707"/>
    </source>
</evidence>
<accession>A0A369C8A9</accession>
<dbReference type="OrthoDB" id="9803532at2"/>
<evidence type="ECO:0000259" key="1">
    <source>
        <dbReference type="Pfam" id="PF04168"/>
    </source>
</evidence>
<feature type="domain" description="DUF403" evidence="1">
    <location>
        <begin position="1"/>
        <end position="305"/>
    </location>
</feature>
<keyword evidence="3" id="KW-1185">Reference proteome</keyword>
<dbReference type="AlphaFoldDB" id="A0A369C8A9"/>
<dbReference type="RefSeq" id="WP_114279859.1">
    <property type="nucleotide sequence ID" value="NZ_QPJY01000005.1"/>
</dbReference>
<gene>
    <name evidence="2" type="ORF">DFQ59_10582</name>
</gene>
<name>A0A369C8A9_9GAMM</name>